<sequence length="150" mass="16748">MNEQQLATLRVNGKLEHGLKNTISVRDLPVFFVDEPERLGGTNTGPNPLEYFLGALSACTTIMVAYVAKELSFTYKGLEYDTEGILDPRGFKGVEGVQTYFQTVQLNVVVETDETEAAIEQLKEIVEKRCPLYNLLKDAGVEVNSNWSKK</sequence>
<evidence type="ECO:0000313" key="1">
    <source>
        <dbReference type="EMBL" id="VDC22600.1"/>
    </source>
</evidence>
<organism evidence="1 2">
    <name type="scientific">Filibacter tadaridae</name>
    <dbReference type="NCBI Taxonomy" id="2483811"/>
    <lineage>
        <taxon>Bacteria</taxon>
        <taxon>Bacillati</taxon>
        <taxon>Bacillota</taxon>
        <taxon>Bacilli</taxon>
        <taxon>Bacillales</taxon>
        <taxon>Caryophanaceae</taxon>
        <taxon>Filibacter</taxon>
    </lineage>
</organism>
<proteinExistence type="predicted"/>
<dbReference type="InterPro" id="IPR015946">
    <property type="entry name" value="KH_dom-like_a/b"/>
</dbReference>
<dbReference type="InterPro" id="IPR036102">
    <property type="entry name" value="OsmC/Ohrsf"/>
</dbReference>
<dbReference type="InterPro" id="IPR003718">
    <property type="entry name" value="OsmC/Ohr_fam"/>
</dbReference>
<evidence type="ECO:0000313" key="2">
    <source>
        <dbReference type="Proteomes" id="UP000270468"/>
    </source>
</evidence>
<dbReference type="PANTHER" id="PTHR35368">
    <property type="entry name" value="HYDROPEROXIDE REDUCTASE"/>
    <property type="match status" value="1"/>
</dbReference>
<dbReference type="InterPro" id="IPR052924">
    <property type="entry name" value="OsmC/Ohr_hydroprdx_reductase"/>
</dbReference>
<gene>
    <name evidence="1" type="ORF">FILTAD_00803</name>
</gene>
<dbReference type="Proteomes" id="UP000270468">
    <property type="component" value="Unassembled WGS sequence"/>
</dbReference>
<protein>
    <submittedName>
        <fullName evidence="1">OsmC-like protein</fullName>
    </submittedName>
</protein>
<dbReference type="OrthoDB" id="1433018at2"/>
<dbReference type="Gene3D" id="3.30.300.20">
    <property type="match status" value="1"/>
</dbReference>
<dbReference type="Pfam" id="PF02566">
    <property type="entry name" value="OsmC"/>
    <property type="match status" value="1"/>
</dbReference>
<reference evidence="1 2" key="1">
    <citation type="submission" date="2018-11" db="EMBL/GenBank/DDBJ databases">
        <authorList>
            <person name="Criscuolo A."/>
        </authorList>
    </citation>
    <scope>NUCLEOTIDE SEQUENCE [LARGE SCALE GENOMIC DNA]</scope>
    <source>
        <strain evidence="1">ATB-66</strain>
    </source>
</reference>
<keyword evidence="2" id="KW-1185">Reference proteome</keyword>
<dbReference type="EMBL" id="UXAV01000023">
    <property type="protein sequence ID" value="VDC22600.1"/>
    <property type="molecule type" value="Genomic_DNA"/>
</dbReference>
<dbReference type="AlphaFoldDB" id="A0A3P5WTT5"/>
<dbReference type="PANTHER" id="PTHR35368:SF1">
    <property type="entry name" value="HYDROPEROXIDE REDUCTASE"/>
    <property type="match status" value="1"/>
</dbReference>
<accession>A0A3P5WTT5</accession>
<dbReference type="SUPFAM" id="SSF82784">
    <property type="entry name" value="OsmC-like"/>
    <property type="match status" value="1"/>
</dbReference>
<name>A0A3P5WTT5_9BACL</name>
<dbReference type="RefSeq" id="WP_124069241.1">
    <property type="nucleotide sequence ID" value="NZ_CBCRXF010000009.1"/>
</dbReference>